<dbReference type="InterPro" id="IPR036864">
    <property type="entry name" value="Zn2-C6_fun-type_DNA-bd_sf"/>
</dbReference>
<dbReference type="SMART" id="SM00066">
    <property type="entry name" value="GAL4"/>
    <property type="match status" value="1"/>
</dbReference>
<feature type="compositionally biased region" description="Polar residues" evidence="6">
    <location>
        <begin position="1"/>
        <end position="21"/>
    </location>
</feature>
<dbReference type="EMBL" id="JPOX01000004">
    <property type="protein sequence ID" value="KFX51704.1"/>
    <property type="molecule type" value="Genomic_DNA"/>
</dbReference>
<keyword evidence="5" id="KW-0539">Nucleus</keyword>
<evidence type="ECO:0000259" key="7">
    <source>
        <dbReference type="PROSITE" id="PS50048"/>
    </source>
</evidence>
<comment type="caution">
    <text evidence="8">The sequence shown here is derived from an EMBL/GenBank/DDBJ whole genome shotgun (WGS) entry which is preliminary data.</text>
</comment>
<evidence type="ECO:0000256" key="3">
    <source>
        <dbReference type="ARBA" id="ARBA00023125"/>
    </source>
</evidence>
<sequence length="774" mass="87161">MHTATAASQRHNRTSEVTNEGSVPRKRRARYALRACDECKRRKGRCDGHTPCEYCRKRSIGCHYDEDPRFLQNCACGESGLREISNDPVAEGDQRNANEIERLTTLVENMQKQIDMLVNIRTLHNNEHEQTVYPARASHAHAVTHTRPAVSVHKHPALDYHTPDKDITVFCGATSSEYTFNMAERNIAEQHIDPIPQQSMSASKHSPYFAEKQATHHDNSNSIGSQQPIKTSQAPCSCYCEYCTRSLRMLTKAEALRLVDIYGEVVGNLHPFFNQERFKSQVELVYTALESTQEAGIDRQWNVDSDTLDNIKVALAIPLLALGIGNSDIGTSLYASVQDKVQNAVFSPIKSVQKIVLLLLAGMYHYFHDDLQLAWRTCGIAGKAAMEMGLHRQDAILHMIEDEAERVEVVNVMWNIVVLDKQWSCAAGLPHHFSDEGFPRTLPERVENPYLKAMISYASFYTRFWDFSGSMQTVGACEDEELFDTTNYQIEQWRKRSLAELYFVHPKDRTTSAPESLPQSMPTLLYLRANQLRGLIIRSCFLSGSSIAGSPQIAQSGMEFACDTIQILADLDATTDLYAKQHPFFQHFLASAIALLLLVIATESKKDTSFKPTDLPFSVSLSESIARAFRLTASYFNVSAPSRRLLKRMMSMVEPLSKLGIVYPTVSANKDLTYLSLQSQVNNEHFQDPQNYTQGNAPQLVEGTMNSTGPFYNVSQHEVFPDIYATGGAPGMMHSMFAPYSLTDTDYDPFGAFESMMEDRTWMELNTLFSLDTQ</sequence>
<dbReference type="AlphaFoldDB" id="A0A093VNX7"/>
<gene>
    <name evidence="8" type="ORF">GQ26_0041250</name>
</gene>
<dbReference type="GO" id="GO:0006351">
    <property type="term" value="P:DNA-templated transcription"/>
    <property type="evidence" value="ECO:0007669"/>
    <property type="project" value="InterPro"/>
</dbReference>
<dbReference type="GO" id="GO:0005634">
    <property type="term" value="C:nucleus"/>
    <property type="evidence" value="ECO:0007669"/>
    <property type="project" value="TreeGrafter"/>
</dbReference>
<dbReference type="SUPFAM" id="SSF57701">
    <property type="entry name" value="Zn2/Cys6 DNA-binding domain"/>
    <property type="match status" value="1"/>
</dbReference>
<dbReference type="GO" id="GO:0000435">
    <property type="term" value="P:positive regulation of transcription from RNA polymerase II promoter by galactose"/>
    <property type="evidence" value="ECO:0007669"/>
    <property type="project" value="TreeGrafter"/>
</dbReference>
<dbReference type="PROSITE" id="PS00463">
    <property type="entry name" value="ZN2_CY6_FUNGAL_1"/>
    <property type="match status" value="1"/>
</dbReference>
<keyword evidence="1" id="KW-0479">Metal-binding</keyword>
<dbReference type="Gene3D" id="4.10.240.10">
    <property type="entry name" value="Zn(2)-C6 fungal-type DNA-binding domain"/>
    <property type="match status" value="1"/>
</dbReference>
<evidence type="ECO:0000313" key="8">
    <source>
        <dbReference type="EMBL" id="KFX51704.1"/>
    </source>
</evidence>
<proteinExistence type="predicted"/>
<evidence type="ECO:0000256" key="1">
    <source>
        <dbReference type="ARBA" id="ARBA00022723"/>
    </source>
</evidence>
<dbReference type="InterPro" id="IPR007219">
    <property type="entry name" value="XnlR_reg_dom"/>
</dbReference>
<keyword evidence="2" id="KW-0805">Transcription regulation</keyword>
<dbReference type="InterPro" id="IPR001138">
    <property type="entry name" value="Zn2Cys6_DnaBD"/>
</dbReference>
<evidence type="ECO:0000256" key="6">
    <source>
        <dbReference type="SAM" id="MobiDB-lite"/>
    </source>
</evidence>
<reference evidence="8" key="2">
    <citation type="journal article" date="2014" name="PLoS Genet.">
        <title>Signature gene expression reveals novel clues to the molecular mechanisms of dimorphic transition in Penicillium marneffei.</title>
        <authorList>
            <person name="Yang E."/>
            <person name="Wang G."/>
            <person name="Cai J."/>
            <person name="Woo P.C."/>
            <person name="Lau S.K."/>
            <person name="Yuen K.-Y."/>
            <person name="Chow W.-N."/>
            <person name="Lin X."/>
        </authorList>
    </citation>
    <scope>NUCLEOTIDE SEQUENCE</scope>
    <source>
        <strain evidence="8">PM1</strain>
    </source>
</reference>
<feature type="region of interest" description="Disordered" evidence="6">
    <location>
        <begin position="1"/>
        <end position="26"/>
    </location>
</feature>
<reference key="1">
    <citation type="journal article" date="2014" name="PLoS Genet.">
        <title>Signature Gene Expression Reveals Novel Clues to the Molecular Mechanisms of Dimorphic Transition in Penicillium marneffei.</title>
        <authorList>
            <person name="Yang E."/>
            <person name="Wang G."/>
            <person name="Cai J."/>
            <person name="Woo P.C."/>
            <person name="Lau S.K."/>
            <person name="Yuen K.-Y."/>
            <person name="Chow W.-N."/>
            <person name="Lin X."/>
        </authorList>
    </citation>
    <scope>NUCLEOTIDE SEQUENCE [LARGE SCALE GENOMIC DNA]</scope>
    <source>
        <strain>PM1</strain>
    </source>
</reference>
<dbReference type="SMART" id="SM00906">
    <property type="entry name" value="Fungal_trans"/>
    <property type="match status" value="1"/>
</dbReference>
<dbReference type="GO" id="GO:0000978">
    <property type="term" value="F:RNA polymerase II cis-regulatory region sequence-specific DNA binding"/>
    <property type="evidence" value="ECO:0007669"/>
    <property type="project" value="TreeGrafter"/>
</dbReference>
<keyword evidence="4" id="KW-0804">Transcription</keyword>
<dbReference type="GO" id="GO:0000981">
    <property type="term" value="F:DNA-binding transcription factor activity, RNA polymerase II-specific"/>
    <property type="evidence" value="ECO:0007669"/>
    <property type="project" value="InterPro"/>
</dbReference>
<organism evidence="8">
    <name type="scientific">Talaromyces marneffei PM1</name>
    <dbReference type="NCBI Taxonomy" id="1077442"/>
    <lineage>
        <taxon>Eukaryota</taxon>
        <taxon>Fungi</taxon>
        <taxon>Dikarya</taxon>
        <taxon>Ascomycota</taxon>
        <taxon>Pezizomycotina</taxon>
        <taxon>Eurotiomycetes</taxon>
        <taxon>Eurotiomycetidae</taxon>
        <taxon>Eurotiales</taxon>
        <taxon>Trichocomaceae</taxon>
        <taxon>Talaromyces</taxon>
        <taxon>Talaromyces sect. Talaromyces</taxon>
    </lineage>
</organism>
<dbReference type="Pfam" id="PF04082">
    <property type="entry name" value="Fungal_trans"/>
    <property type="match status" value="1"/>
</dbReference>
<dbReference type="InterPro" id="IPR051127">
    <property type="entry name" value="Fungal_SecMet_Regulators"/>
</dbReference>
<dbReference type="Pfam" id="PF00172">
    <property type="entry name" value="Zn_clus"/>
    <property type="match status" value="1"/>
</dbReference>
<dbReference type="CDD" id="cd00067">
    <property type="entry name" value="GAL4"/>
    <property type="match status" value="1"/>
</dbReference>
<dbReference type="CDD" id="cd12148">
    <property type="entry name" value="fungal_TF_MHR"/>
    <property type="match status" value="1"/>
</dbReference>
<dbReference type="GO" id="GO:0008270">
    <property type="term" value="F:zinc ion binding"/>
    <property type="evidence" value="ECO:0007669"/>
    <property type="project" value="InterPro"/>
</dbReference>
<evidence type="ECO:0000256" key="2">
    <source>
        <dbReference type="ARBA" id="ARBA00023015"/>
    </source>
</evidence>
<dbReference type="PROSITE" id="PS50048">
    <property type="entry name" value="ZN2_CY6_FUNGAL_2"/>
    <property type="match status" value="1"/>
</dbReference>
<dbReference type="EMBL" id="JPOX01000004">
    <property type="protein sequence ID" value="KFX51702.1"/>
    <property type="molecule type" value="Genomic_DNA"/>
</dbReference>
<accession>A0A093VNX7</accession>
<feature type="domain" description="Zn(2)-C6 fungal-type" evidence="7">
    <location>
        <begin position="35"/>
        <end position="64"/>
    </location>
</feature>
<evidence type="ECO:0000256" key="4">
    <source>
        <dbReference type="ARBA" id="ARBA00023163"/>
    </source>
</evidence>
<dbReference type="eggNOG" id="ENOG502SJ1N">
    <property type="taxonomic scope" value="Eukaryota"/>
</dbReference>
<dbReference type="PANTHER" id="PTHR47424">
    <property type="entry name" value="REGULATORY PROTEIN GAL4"/>
    <property type="match status" value="1"/>
</dbReference>
<protein>
    <submittedName>
        <fullName evidence="8">Activator of stress genes 1</fullName>
    </submittedName>
</protein>
<keyword evidence="3" id="KW-0238">DNA-binding</keyword>
<dbReference type="HOGENOM" id="CLU_008828_3_0_1"/>
<dbReference type="PANTHER" id="PTHR47424:SF5">
    <property type="entry name" value="ZN(II)2CYS6 TRANSCRIPTION FACTOR (EUROFUNG)"/>
    <property type="match status" value="1"/>
</dbReference>
<name>A0A093VNX7_TALMA</name>
<evidence type="ECO:0000256" key="5">
    <source>
        <dbReference type="ARBA" id="ARBA00023242"/>
    </source>
</evidence>